<dbReference type="InterPro" id="IPR003018">
    <property type="entry name" value="GAF"/>
</dbReference>
<dbReference type="PROSITE" id="PS50109">
    <property type="entry name" value="HIS_KIN"/>
    <property type="match status" value="1"/>
</dbReference>
<evidence type="ECO:0000259" key="4">
    <source>
        <dbReference type="PROSITE" id="PS50893"/>
    </source>
</evidence>
<dbReference type="InterPro" id="IPR029016">
    <property type="entry name" value="GAF-like_dom_sf"/>
</dbReference>
<comment type="caution">
    <text evidence="5">The sequence shown here is derived from an EMBL/GenBank/DDBJ whole genome shotgun (WGS) entry which is preliminary data.</text>
</comment>
<evidence type="ECO:0000313" key="5">
    <source>
        <dbReference type="EMBL" id="PWJ30388.1"/>
    </source>
</evidence>
<keyword evidence="1 5" id="KW-0418">Kinase</keyword>
<dbReference type="InterPro" id="IPR003439">
    <property type="entry name" value="ABC_transporter-like_ATP-bd"/>
</dbReference>
<keyword evidence="2" id="KW-0902">Two-component regulatory system</keyword>
<dbReference type="SMART" id="SM00387">
    <property type="entry name" value="HATPase_c"/>
    <property type="match status" value="1"/>
</dbReference>
<dbReference type="PANTHER" id="PTHR43065">
    <property type="entry name" value="SENSOR HISTIDINE KINASE"/>
    <property type="match status" value="1"/>
</dbReference>
<dbReference type="InterPro" id="IPR003594">
    <property type="entry name" value="HATPase_dom"/>
</dbReference>
<dbReference type="Gene3D" id="3.30.565.10">
    <property type="entry name" value="Histidine kinase-like ATPase, C-terminal domain"/>
    <property type="match status" value="1"/>
</dbReference>
<evidence type="ECO:0000313" key="6">
    <source>
        <dbReference type="Proteomes" id="UP000245845"/>
    </source>
</evidence>
<keyword evidence="1 5" id="KW-0808">Transferase</keyword>
<dbReference type="GO" id="GO:0000160">
    <property type="term" value="P:phosphorelay signal transduction system"/>
    <property type="evidence" value="ECO:0007669"/>
    <property type="project" value="UniProtKB-KW"/>
</dbReference>
<dbReference type="AlphaFoldDB" id="A0A2Y9BBZ5"/>
<dbReference type="GO" id="GO:0016301">
    <property type="term" value="F:kinase activity"/>
    <property type="evidence" value="ECO:0007669"/>
    <property type="project" value="UniProtKB-KW"/>
</dbReference>
<dbReference type="Pfam" id="PF00005">
    <property type="entry name" value="ABC_tran"/>
    <property type="match status" value="1"/>
</dbReference>
<dbReference type="OrthoDB" id="9767435at2"/>
<dbReference type="Gene3D" id="3.40.50.300">
    <property type="entry name" value="P-loop containing nucleotide triphosphate hydrolases"/>
    <property type="match status" value="1"/>
</dbReference>
<dbReference type="EMBL" id="QGDL01000004">
    <property type="protein sequence ID" value="PWJ30388.1"/>
    <property type="molecule type" value="Genomic_DNA"/>
</dbReference>
<dbReference type="RefSeq" id="WP_109730813.1">
    <property type="nucleotide sequence ID" value="NZ_BAAACK010000019.1"/>
</dbReference>
<feature type="domain" description="ABC transporter" evidence="4">
    <location>
        <begin position="1"/>
        <end position="231"/>
    </location>
</feature>
<accession>A0A2Y9BBZ5</accession>
<dbReference type="Pfam" id="PF02518">
    <property type="entry name" value="HATPase_c"/>
    <property type="match status" value="1"/>
</dbReference>
<dbReference type="Pfam" id="PF13185">
    <property type="entry name" value="GAF_2"/>
    <property type="match status" value="1"/>
</dbReference>
<organism evidence="5 6">
    <name type="scientific">Faecalicatena orotica</name>
    <dbReference type="NCBI Taxonomy" id="1544"/>
    <lineage>
        <taxon>Bacteria</taxon>
        <taxon>Bacillati</taxon>
        <taxon>Bacillota</taxon>
        <taxon>Clostridia</taxon>
        <taxon>Lachnospirales</taxon>
        <taxon>Lachnospiraceae</taxon>
        <taxon>Faecalicatena</taxon>
    </lineage>
</organism>
<dbReference type="InterPro" id="IPR005467">
    <property type="entry name" value="His_kinase_dom"/>
</dbReference>
<proteinExistence type="predicted"/>
<dbReference type="InterPro" id="IPR027417">
    <property type="entry name" value="P-loop_NTPase"/>
</dbReference>
<evidence type="ECO:0000259" key="3">
    <source>
        <dbReference type="PROSITE" id="PS50109"/>
    </source>
</evidence>
<dbReference type="GO" id="GO:0016887">
    <property type="term" value="F:ATP hydrolysis activity"/>
    <property type="evidence" value="ECO:0007669"/>
    <property type="project" value="InterPro"/>
</dbReference>
<keyword evidence="6" id="KW-1185">Reference proteome</keyword>
<evidence type="ECO:0000256" key="1">
    <source>
        <dbReference type="ARBA" id="ARBA00022777"/>
    </source>
</evidence>
<dbReference type="InterPro" id="IPR011495">
    <property type="entry name" value="Sig_transdc_His_kin_sub2_dim/P"/>
</dbReference>
<dbReference type="Gene3D" id="3.30.450.40">
    <property type="match status" value="1"/>
</dbReference>
<name>A0A2Y9BBZ5_9FIRM</name>
<dbReference type="SUPFAM" id="SSF52540">
    <property type="entry name" value="P-loop containing nucleoside triphosphate hydrolases"/>
    <property type="match status" value="1"/>
</dbReference>
<dbReference type="SUPFAM" id="SSF55874">
    <property type="entry name" value="ATPase domain of HSP90 chaperone/DNA topoisomerase II/histidine kinase"/>
    <property type="match status" value="1"/>
</dbReference>
<evidence type="ECO:0000256" key="2">
    <source>
        <dbReference type="ARBA" id="ARBA00023012"/>
    </source>
</evidence>
<sequence>MFCMEHVAGKTPGSRIRDVSIMVDGPRIQAVICPNINTIDEFMQILHEENSIQSGTITMDGGEYYAKVQDNQVAFITKKKNLYYNLPVADNIMLSTEKIPFFLSEKKIEQRCAALLKEVDYSLDVRTKVRNLSQEERTLVSILKAAALKPRLLVVDEIHGRLSYKGMSCFLRVLEMLKKQGTMILYFTSQWEDSVKIGEEVTVIAHGKTFGEYLVEDIKKNPAQIYHVMLGGERLKKDEKQEEFLQALSQGIGEIREGYDQSNMMKELAKRITKELKATHCRIYLIDEKNNSIMRISDEEGARVPFMKKEILEELNKKQEMYYFSIFENSDFLSCFEDHDNHDMETVLGIPIKSNGENVGVIQVFYRNYYVYSEKDRLYLELIGREIAMLIENSRLKGRSVLLQESHHRIKNNLQVIISLLQMEKLMLRHKLNNPDSVGEVGEMIEEIIGRIKSIATIHNILAHDPSTRNVADIEEIIGEIQKFYSQSAEVTVHTDKVFVPYNRSASLALVVNELINNSIKHARKEDLKIDIRISRGEDMIIIEYRDTGKGFPDDFDPDDQTGIGLMVIQSIVCDEFKGSVEFRNENGAYIIIKANENIFL</sequence>
<dbReference type="PROSITE" id="PS50893">
    <property type="entry name" value="ABC_TRANSPORTER_2"/>
    <property type="match status" value="1"/>
</dbReference>
<dbReference type="InterPro" id="IPR036890">
    <property type="entry name" value="HATPase_C_sf"/>
</dbReference>
<feature type="domain" description="Histidine kinase" evidence="3">
    <location>
        <begin position="405"/>
        <end position="601"/>
    </location>
</feature>
<reference evidence="5 6" key="1">
    <citation type="submission" date="2018-05" db="EMBL/GenBank/DDBJ databases">
        <title>The Hungate 1000. A catalogue of reference genomes from the rumen microbiome.</title>
        <authorList>
            <person name="Kelly W."/>
        </authorList>
    </citation>
    <scope>NUCLEOTIDE SEQUENCE [LARGE SCALE GENOMIC DNA]</scope>
    <source>
        <strain evidence="5 6">NLAE-zl-C242</strain>
    </source>
</reference>
<dbReference type="Pfam" id="PF07568">
    <property type="entry name" value="HisKA_2"/>
    <property type="match status" value="1"/>
</dbReference>
<dbReference type="PANTHER" id="PTHR43065:SF23">
    <property type="entry name" value="SENSOR HISTIDINE KINASE PDTAS"/>
    <property type="match status" value="1"/>
</dbReference>
<dbReference type="Proteomes" id="UP000245845">
    <property type="component" value="Unassembled WGS sequence"/>
</dbReference>
<gene>
    <name evidence="5" type="ORF">A8806_104258</name>
</gene>
<protein>
    <submittedName>
        <fullName evidence="5">Two-component sensor histidine kinase</fullName>
    </submittedName>
</protein>
<dbReference type="SUPFAM" id="SSF55781">
    <property type="entry name" value="GAF domain-like"/>
    <property type="match status" value="1"/>
</dbReference>
<dbReference type="GO" id="GO:0005524">
    <property type="term" value="F:ATP binding"/>
    <property type="evidence" value="ECO:0007669"/>
    <property type="project" value="InterPro"/>
</dbReference>